<keyword evidence="4 6" id="KW-0472">Membrane</keyword>
<dbReference type="Pfam" id="PF03547">
    <property type="entry name" value="Mem_trans"/>
    <property type="match status" value="1"/>
</dbReference>
<organism evidence="7 8">
    <name type="scientific">Mycena chlorophos</name>
    <name type="common">Agaric fungus</name>
    <name type="synonym">Agaricus chlorophos</name>
    <dbReference type="NCBI Taxonomy" id="658473"/>
    <lineage>
        <taxon>Eukaryota</taxon>
        <taxon>Fungi</taxon>
        <taxon>Dikarya</taxon>
        <taxon>Basidiomycota</taxon>
        <taxon>Agaricomycotina</taxon>
        <taxon>Agaricomycetes</taxon>
        <taxon>Agaricomycetidae</taxon>
        <taxon>Agaricales</taxon>
        <taxon>Marasmiineae</taxon>
        <taxon>Mycenaceae</taxon>
        <taxon>Mycena</taxon>
    </lineage>
</organism>
<keyword evidence="3 6" id="KW-1133">Transmembrane helix</keyword>
<accession>A0A8H6SS41</accession>
<feature type="region of interest" description="Disordered" evidence="5">
    <location>
        <begin position="285"/>
        <end position="323"/>
    </location>
</feature>
<keyword evidence="2 6" id="KW-0812">Transmembrane</keyword>
<reference evidence="7" key="1">
    <citation type="submission" date="2020-05" db="EMBL/GenBank/DDBJ databases">
        <title>Mycena genomes resolve the evolution of fungal bioluminescence.</title>
        <authorList>
            <person name="Tsai I.J."/>
        </authorList>
    </citation>
    <scope>NUCLEOTIDE SEQUENCE</scope>
    <source>
        <strain evidence="7">110903Hualien_Pintung</strain>
    </source>
</reference>
<sequence length="524" mass="56859">MSLSAETVRIRSLFLPPTHEHDRRLLARTMFSAGYLIWISCRPLFRLILCVSSGFALTKADLLPAIAARGTGQILLNITLPSLMASKIIPAFTSQNISALGPLVLVALIYEALGVLIAWVVRLLFWVPHRFRWGIIVAGGWSNWGDIPTAVVMSITAAAPFNGEADQTLSVAYIAGFILVFMVRRRAVQVTLSRRLIKLSPSQITFFPMGGSHMVGLDYVGPDVEPEEVREATNARRRFILYEWPARLVRQLSRRGPENAVNAMEDAVLPSPPEKISVANISGEQDEPFSARGRPILPTSTPTVVSRPSSPPTGSTIHKAPPGKFDRISPHLRTFLRNLFLPGSIAIISAFIIALVPPLKALFVDDSSTANIHIHAAPDGQPPLAFILDTVTFIGAASIPVGLICLGSALARLHVPRGRQAWRELPTGAILALAVGKMLVAPVLGVLICNGLTKVGVIDREDKVLRFVCIFFSCLPTATTQVFVTQVHSGTGTAEHLSAFLIPQYILMLPAMTGVTAYTLQTLF</sequence>
<evidence type="ECO:0000256" key="6">
    <source>
        <dbReference type="SAM" id="Phobius"/>
    </source>
</evidence>
<feature type="transmembrane region" description="Helical" evidence="6">
    <location>
        <begin position="391"/>
        <end position="413"/>
    </location>
</feature>
<name>A0A8H6SS41_MYCCL</name>
<feature type="transmembrane region" description="Helical" evidence="6">
    <location>
        <begin position="97"/>
        <end position="121"/>
    </location>
</feature>
<comment type="subcellular location">
    <subcellularLocation>
        <location evidence="1">Membrane</location>
        <topology evidence="1">Multi-pass membrane protein</topology>
    </subcellularLocation>
</comment>
<dbReference type="GO" id="GO:0016020">
    <property type="term" value="C:membrane"/>
    <property type="evidence" value="ECO:0007669"/>
    <property type="project" value="UniProtKB-SubCell"/>
</dbReference>
<dbReference type="PANTHER" id="PTHR31274">
    <property type="entry name" value="PROTEIN ECM3"/>
    <property type="match status" value="1"/>
</dbReference>
<feature type="transmembrane region" description="Helical" evidence="6">
    <location>
        <begin position="425"/>
        <end position="444"/>
    </location>
</feature>
<evidence type="ECO:0000256" key="5">
    <source>
        <dbReference type="SAM" id="MobiDB-lite"/>
    </source>
</evidence>
<evidence type="ECO:0000313" key="7">
    <source>
        <dbReference type="EMBL" id="KAF7304414.1"/>
    </source>
</evidence>
<feature type="transmembrane region" description="Helical" evidence="6">
    <location>
        <begin position="464"/>
        <end position="485"/>
    </location>
</feature>
<comment type="caution">
    <text evidence="7">The sequence shown here is derived from an EMBL/GenBank/DDBJ whole genome shotgun (WGS) entry which is preliminary data.</text>
</comment>
<dbReference type="OrthoDB" id="435607at2759"/>
<feature type="transmembrane region" description="Helical" evidence="6">
    <location>
        <begin position="33"/>
        <end position="56"/>
    </location>
</feature>
<evidence type="ECO:0000256" key="3">
    <source>
        <dbReference type="ARBA" id="ARBA00022989"/>
    </source>
</evidence>
<gene>
    <name evidence="7" type="ORF">HMN09_00843500</name>
</gene>
<feature type="transmembrane region" description="Helical" evidence="6">
    <location>
        <begin position="497"/>
        <end position="520"/>
    </location>
</feature>
<evidence type="ECO:0000256" key="2">
    <source>
        <dbReference type="ARBA" id="ARBA00022692"/>
    </source>
</evidence>
<dbReference type="Proteomes" id="UP000613580">
    <property type="component" value="Unassembled WGS sequence"/>
</dbReference>
<evidence type="ECO:0000256" key="1">
    <source>
        <dbReference type="ARBA" id="ARBA00004141"/>
    </source>
</evidence>
<evidence type="ECO:0000256" key="4">
    <source>
        <dbReference type="ARBA" id="ARBA00023136"/>
    </source>
</evidence>
<dbReference type="PANTHER" id="PTHR31274:SF1">
    <property type="entry name" value="AGL149CP"/>
    <property type="match status" value="1"/>
</dbReference>
<keyword evidence="8" id="KW-1185">Reference proteome</keyword>
<evidence type="ECO:0000313" key="8">
    <source>
        <dbReference type="Proteomes" id="UP000613580"/>
    </source>
</evidence>
<feature type="transmembrane region" description="Helical" evidence="6">
    <location>
        <begin position="335"/>
        <end position="356"/>
    </location>
</feature>
<feature type="transmembrane region" description="Helical" evidence="6">
    <location>
        <begin position="170"/>
        <end position="188"/>
    </location>
</feature>
<dbReference type="AlphaFoldDB" id="A0A8H6SS41"/>
<dbReference type="GO" id="GO:0055085">
    <property type="term" value="P:transmembrane transport"/>
    <property type="evidence" value="ECO:0007669"/>
    <property type="project" value="InterPro"/>
</dbReference>
<proteinExistence type="predicted"/>
<dbReference type="InterPro" id="IPR040254">
    <property type="entry name" value="Ecm3-like"/>
</dbReference>
<dbReference type="InterPro" id="IPR004776">
    <property type="entry name" value="Mem_transp_PIN-like"/>
</dbReference>
<protein>
    <submittedName>
        <fullName evidence="7">Auxin efflux carrier transmembrane protein</fullName>
    </submittedName>
</protein>
<dbReference type="EMBL" id="JACAZE010000011">
    <property type="protein sequence ID" value="KAF7304414.1"/>
    <property type="molecule type" value="Genomic_DNA"/>
</dbReference>
<feature type="compositionally biased region" description="Low complexity" evidence="5">
    <location>
        <begin position="298"/>
        <end position="316"/>
    </location>
</feature>